<comment type="caution">
    <text evidence="2">The sequence shown here is derived from an EMBL/GenBank/DDBJ whole genome shotgun (WGS) entry which is preliminary data.</text>
</comment>
<dbReference type="SUPFAM" id="SSF56219">
    <property type="entry name" value="DNase I-like"/>
    <property type="match status" value="1"/>
</dbReference>
<reference evidence="2 3" key="1">
    <citation type="journal article" date="2016" name="Nat. Commun.">
        <title>Thousands of microbial genomes shed light on interconnected biogeochemical processes in an aquifer system.</title>
        <authorList>
            <person name="Anantharaman K."/>
            <person name="Brown C.T."/>
            <person name="Hug L.A."/>
            <person name="Sharon I."/>
            <person name="Castelle C.J."/>
            <person name="Probst A.J."/>
            <person name="Thomas B.C."/>
            <person name="Singh A."/>
            <person name="Wilkins M.J."/>
            <person name="Karaoz U."/>
            <person name="Brodie E.L."/>
            <person name="Williams K.H."/>
            <person name="Hubbard S.S."/>
            <person name="Banfield J.F."/>
        </authorList>
    </citation>
    <scope>NUCLEOTIDE SEQUENCE [LARGE SCALE GENOMIC DNA]</scope>
</reference>
<sequence length="248" mass="28394">MKLISLNTWGGRAGKENLLAFFETYKDVDVFCLQEIWSAPYESLKDKIDQTHVMTSGMQEISALLPNHAVYFRPHVLNDYGLMMLIKKDLSVIEEGEVFVHHFKGYLPEGDIGTHARNVQYVTIETPQGNRTIMNFHGLWNGQGKTDTPDRLAQSDRIIELIKSIDNPVVLCGDFNLTPETESLKKFEMLGLRNLIRENNITSTRTSFYTKPEKFADYTLVSPEILVNKFQVLPDEVSDHAAMYLQFE</sequence>
<name>A0A1F7V818_9BACT</name>
<feature type="domain" description="Endonuclease/exonuclease/phosphatase" evidence="1">
    <location>
        <begin position="4"/>
        <end position="240"/>
    </location>
</feature>
<protein>
    <recommendedName>
        <fullName evidence="1">Endonuclease/exonuclease/phosphatase domain-containing protein</fullName>
    </recommendedName>
</protein>
<proteinExistence type="predicted"/>
<dbReference type="Proteomes" id="UP000176593">
    <property type="component" value="Unassembled WGS sequence"/>
</dbReference>
<dbReference type="Pfam" id="PF03372">
    <property type="entry name" value="Exo_endo_phos"/>
    <property type="match status" value="1"/>
</dbReference>
<organism evidence="2 3">
    <name type="scientific">Candidatus Uhrbacteria bacterium RIFCSPLOWO2_02_FULL_48_18</name>
    <dbReference type="NCBI Taxonomy" id="1802408"/>
    <lineage>
        <taxon>Bacteria</taxon>
        <taxon>Candidatus Uhriibacteriota</taxon>
    </lineage>
</organism>
<dbReference type="EMBL" id="MGEQ01000007">
    <property type="protein sequence ID" value="OGL86726.1"/>
    <property type="molecule type" value="Genomic_DNA"/>
</dbReference>
<gene>
    <name evidence="2" type="ORF">A3I41_05355</name>
</gene>
<dbReference type="AlphaFoldDB" id="A0A1F7V818"/>
<accession>A0A1F7V818</accession>
<evidence type="ECO:0000313" key="3">
    <source>
        <dbReference type="Proteomes" id="UP000176593"/>
    </source>
</evidence>
<dbReference type="GO" id="GO:0003824">
    <property type="term" value="F:catalytic activity"/>
    <property type="evidence" value="ECO:0007669"/>
    <property type="project" value="InterPro"/>
</dbReference>
<dbReference type="Gene3D" id="3.60.10.10">
    <property type="entry name" value="Endonuclease/exonuclease/phosphatase"/>
    <property type="match status" value="1"/>
</dbReference>
<evidence type="ECO:0000313" key="2">
    <source>
        <dbReference type="EMBL" id="OGL86726.1"/>
    </source>
</evidence>
<dbReference type="InterPro" id="IPR036691">
    <property type="entry name" value="Endo/exonu/phosph_ase_sf"/>
</dbReference>
<evidence type="ECO:0000259" key="1">
    <source>
        <dbReference type="Pfam" id="PF03372"/>
    </source>
</evidence>
<dbReference type="InterPro" id="IPR005135">
    <property type="entry name" value="Endo/exonuclease/phosphatase"/>
</dbReference>